<organism evidence="7 8">
    <name type="scientific">Devosia oryzisoli</name>
    <dbReference type="NCBI Taxonomy" id="2774138"/>
    <lineage>
        <taxon>Bacteria</taxon>
        <taxon>Pseudomonadati</taxon>
        <taxon>Pseudomonadota</taxon>
        <taxon>Alphaproteobacteria</taxon>
        <taxon>Hyphomicrobiales</taxon>
        <taxon>Devosiaceae</taxon>
        <taxon>Devosia</taxon>
    </lineage>
</organism>
<evidence type="ECO:0000256" key="3">
    <source>
        <dbReference type="ARBA" id="ARBA00023295"/>
    </source>
</evidence>
<dbReference type="InterPro" id="IPR013320">
    <property type="entry name" value="ConA-like_dom_sf"/>
</dbReference>
<dbReference type="SUPFAM" id="SSF49899">
    <property type="entry name" value="Concanavalin A-like lectins/glucanases"/>
    <property type="match status" value="1"/>
</dbReference>
<feature type="chain" id="PRO_5037001257" evidence="5">
    <location>
        <begin position="20"/>
        <end position="266"/>
    </location>
</feature>
<dbReference type="PANTHER" id="PTHR10963:SF55">
    <property type="entry name" value="GLYCOSIDE HYDROLASE FAMILY 16 PROTEIN"/>
    <property type="match status" value="1"/>
</dbReference>
<feature type="signal peptide" evidence="5">
    <location>
        <begin position="1"/>
        <end position="19"/>
    </location>
</feature>
<protein>
    <submittedName>
        <fullName evidence="7">Family 16 glycosylhydrolase</fullName>
    </submittedName>
</protein>
<dbReference type="Gene3D" id="2.60.120.200">
    <property type="match status" value="1"/>
</dbReference>
<evidence type="ECO:0000313" key="7">
    <source>
        <dbReference type="EMBL" id="MBD8065210.1"/>
    </source>
</evidence>
<dbReference type="GO" id="GO:0004553">
    <property type="term" value="F:hydrolase activity, hydrolyzing O-glycosyl compounds"/>
    <property type="evidence" value="ECO:0007669"/>
    <property type="project" value="InterPro"/>
</dbReference>
<dbReference type="InterPro" id="IPR008264">
    <property type="entry name" value="Beta_glucanase"/>
</dbReference>
<gene>
    <name evidence="7" type="ORF">IC608_06975</name>
</gene>
<keyword evidence="8" id="KW-1185">Reference proteome</keyword>
<dbReference type="PANTHER" id="PTHR10963">
    <property type="entry name" value="GLYCOSYL HYDROLASE-RELATED"/>
    <property type="match status" value="1"/>
</dbReference>
<dbReference type="GO" id="GO:0005975">
    <property type="term" value="P:carbohydrate metabolic process"/>
    <property type="evidence" value="ECO:0007669"/>
    <property type="project" value="InterPro"/>
</dbReference>
<comment type="similarity">
    <text evidence="1">Belongs to the glycosyl hydrolase 16 family.</text>
</comment>
<evidence type="ECO:0000259" key="6">
    <source>
        <dbReference type="PROSITE" id="PS51762"/>
    </source>
</evidence>
<feature type="domain" description="GH16" evidence="6">
    <location>
        <begin position="16"/>
        <end position="251"/>
    </location>
</feature>
<comment type="caution">
    <text evidence="7">The sequence shown here is derived from an EMBL/GenBank/DDBJ whole genome shotgun (WGS) entry which is preliminary data.</text>
</comment>
<evidence type="ECO:0000256" key="1">
    <source>
        <dbReference type="ARBA" id="ARBA00006865"/>
    </source>
</evidence>
<keyword evidence="5" id="KW-0732">Signal</keyword>
<reference evidence="7" key="1">
    <citation type="submission" date="2020-09" db="EMBL/GenBank/DDBJ databases">
        <title>Genome seq and assembly of Devosia sp.</title>
        <authorList>
            <person name="Chhetri G."/>
        </authorList>
    </citation>
    <scope>NUCLEOTIDE SEQUENCE</scope>
    <source>
        <strain evidence="7">PTR5</strain>
    </source>
</reference>
<dbReference type="AlphaFoldDB" id="A0A927FS32"/>
<keyword evidence="3" id="KW-0326">Glycosidase</keyword>
<dbReference type="EMBL" id="JACYFU010000002">
    <property type="protein sequence ID" value="MBD8065210.1"/>
    <property type="molecule type" value="Genomic_DNA"/>
</dbReference>
<accession>A0A927FS32</accession>
<evidence type="ECO:0000256" key="4">
    <source>
        <dbReference type="PIRSR" id="PIRSR608264-1"/>
    </source>
</evidence>
<evidence type="ECO:0000256" key="5">
    <source>
        <dbReference type="SAM" id="SignalP"/>
    </source>
</evidence>
<proteinExistence type="inferred from homology"/>
<dbReference type="Pfam" id="PF00722">
    <property type="entry name" value="Glyco_hydro_16"/>
    <property type="match status" value="1"/>
</dbReference>
<dbReference type="PROSITE" id="PS51762">
    <property type="entry name" value="GH16_2"/>
    <property type="match status" value="1"/>
</dbReference>
<feature type="active site" description="Proton donor" evidence="4">
    <location>
        <position position="135"/>
    </location>
</feature>
<keyword evidence="2" id="KW-0378">Hydrolase</keyword>
<dbReference type="PROSITE" id="PS51257">
    <property type="entry name" value="PROKAR_LIPOPROTEIN"/>
    <property type="match status" value="1"/>
</dbReference>
<name>A0A927FS32_9HYPH</name>
<dbReference type="InterPro" id="IPR000757">
    <property type="entry name" value="Beta-glucanase-like"/>
</dbReference>
<sequence length="266" mass="29545">MRKTSVKHSALLLASAALAACVSPLQAQEAFFDTFDRLDQSRWYISDGWSNGAHQNCTWSADQVTVANSALRVGFAPKPKVDRQYRCGEIQTRKAYGYGTYEARLKTPKGSGLNAAFFTYIGPQQGQPHDEIDFEVLLKDTSHVDTTTFVNGKSGDGKVGSGQSLELPRPADSDFITYAFTWEPDRLRFYIDGKLARTMDNPATIPSHDQRIFFSLWGSDTLTEWMGPFTPVTEPIAMNVDWVAFTPLGQACTFEQSIVCQQSGDE</sequence>
<dbReference type="PRINTS" id="PR00737">
    <property type="entry name" value="GLHYDRLASE16"/>
</dbReference>
<evidence type="ECO:0000313" key="8">
    <source>
        <dbReference type="Proteomes" id="UP000654108"/>
    </source>
</evidence>
<evidence type="ECO:0000256" key="2">
    <source>
        <dbReference type="ARBA" id="ARBA00022801"/>
    </source>
</evidence>
<dbReference type="Proteomes" id="UP000654108">
    <property type="component" value="Unassembled WGS sequence"/>
</dbReference>
<dbReference type="InterPro" id="IPR050546">
    <property type="entry name" value="Glycosyl_Hydrlase_16"/>
</dbReference>
<feature type="active site" description="Nucleophile" evidence="4">
    <location>
        <position position="131"/>
    </location>
</feature>